<dbReference type="AlphaFoldDB" id="A0A7J7KPQ0"/>
<name>A0A7J7KPQ0_BUGNE</name>
<dbReference type="SUPFAM" id="SSF57414">
    <property type="entry name" value="Hairpin loop containing domain-like"/>
    <property type="match status" value="1"/>
</dbReference>
<dbReference type="Proteomes" id="UP000593567">
    <property type="component" value="Unassembled WGS sequence"/>
</dbReference>
<feature type="domain" description="Apple" evidence="1">
    <location>
        <begin position="17"/>
        <end position="60"/>
    </location>
</feature>
<accession>A0A7J7KPQ0</accession>
<reference evidence="2" key="1">
    <citation type="submission" date="2020-06" db="EMBL/GenBank/DDBJ databases">
        <title>Draft genome of Bugula neritina, a colonial animal packing powerful symbionts and potential medicines.</title>
        <authorList>
            <person name="Rayko M."/>
        </authorList>
    </citation>
    <scope>NUCLEOTIDE SEQUENCE [LARGE SCALE GENOMIC DNA]</scope>
    <source>
        <strain evidence="2">Kwan_BN1</strain>
    </source>
</reference>
<evidence type="ECO:0000259" key="1">
    <source>
        <dbReference type="Pfam" id="PF00024"/>
    </source>
</evidence>
<protein>
    <recommendedName>
        <fullName evidence="1">Apple domain-containing protein</fullName>
    </recommendedName>
</protein>
<organism evidence="2 3">
    <name type="scientific">Bugula neritina</name>
    <name type="common">Brown bryozoan</name>
    <name type="synonym">Sertularia neritina</name>
    <dbReference type="NCBI Taxonomy" id="10212"/>
    <lineage>
        <taxon>Eukaryota</taxon>
        <taxon>Metazoa</taxon>
        <taxon>Spiralia</taxon>
        <taxon>Lophotrochozoa</taxon>
        <taxon>Bryozoa</taxon>
        <taxon>Gymnolaemata</taxon>
        <taxon>Cheilostomatida</taxon>
        <taxon>Flustrina</taxon>
        <taxon>Buguloidea</taxon>
        <taxon>Bugulidae</taxon>
        <taxon>Bugula</taxon>
    </lineage>
</organism>
<dbReference type="InterPro" id="IPR003609">
    <property type="entry name" value="Pan_app"/>
</dbReference>
<dbReference type="EMBL" id="VXIV02000179">
    <property type="protein sequence ID" value="KAF6040137.1"/>
    <property type="molecule type" value="Genomic_DNA"/>
</dbReference>
<proteinExistence type="predicted"/>
<gene>
    <name evidence="2" type="ORF">EB796_001558</name>
</gene>
<sequence length="138" mass="14643">MLLQKQPYGSCVTQIEEKIQDVYSLLKCVSKCLSLKEYCQGVTYDSSSTTCSLSRETTLKPCEGVGVSTVTYTMIQDTKSMISKTTPVPTTATTVSTATTTLPTTTTTVPTTTTTVPTTTTTTTFSTPATVGLPVSGR</sequence>
<keyword evidence="3" id="KW-1185">Reference proteome</keyword>
<comment type="caution">
    <text evidence="2">The sequence shown here is derived from an EMBL/GenBank/DDBJ whole genome shotgun (WGS) entry which is preliminary data.</text>
</comment>
<dbReference type="Pfam" id="PF00024">
    <property type="entry name" value="PAN_1"/>
    <property type="match status" value="1"/>
</dbReference>
<evidence type="ECO:0000313" key="2">
    <source>
        <dbReference type="EMBL" id="KAF6040137.1"/>
    </source>
</evidence>
<evidence type="ECO:0000313" key="3">
    <source>
        <dbReference type="Proteomes" id="UP000593567"/>
    </source>
</evidence>